<organism evidence="6 7">
    <name type="scientific">Myroides albus</name>
    <dbReference type="NCBI Taxonomy" id="2562892"/>
    <lineage>
        <taxon>Bacteria</taxon>
        <taxon>Pseudomonadati</taxon>
        <taxon>Bacteroidota</taxon>
        <taxon>Flavobacteriia</taxon>
        <taxon>Flavobacteriales</taxon>
        <taxon>Flavobacteriaceae</taxon>
        <taxon>Myroides</taxon>
    </lineage>
</organism>
<dbReference type="Gene3D" id="3.90.1720.10">
    <property type="entry name" value="endopeptidase domain like (from Nostoc punctiforme)"/>
    <property type="match status" value="1"/>
</dbReference>
<sequence length="179" mass="20139">MRISSDLNDLDPQDRKTIVLEESKKIDEDIQSQLDELLNDFIEEMNNSSVYAGTDAILNTAFNYEGVRYRFGGTTYSGIDCSGLVMNAFANTDLNLPRTSSELAQVGEKIKKNKAQKGDLIFFKTRGNRISHVGIITEVTPNDIKFIHSSTSRGVIVSSINETYYKNRFVQINRVLSDN</sequence>
<accession>A0A6I3LKD8</accession>
<evidence type="ECO:0000313" key="7">
    <source>
        <dbReference type="Proteomes" id="UP000438760"/>
    </source>
</evidence>
<dbReference type="InterPro" id="IPR038765">
    <property type="entry name" value="Papain-like_cys_pep_sf"/>
</dbReference>
<dbReference type="InterPro" id="IPR051202">
    <property type="entry name" value="Peptidase_C40"/>
</dbReference>
<dbReference type="OrthoDB" id="9807055at2"/>
<dbReference type="AlphaFoldDB" id="A0A6I3LKD8"/>
<reference evidence="6 7" key="1">
    <citation type="submission" date="2019-11" db="EMBL/GenBank/DDBJ databases">
        <title>Genome of Strain BIT-d1.</title>
        <authorList>
            <person name="Yang Y."/>
        </authorList>
    </citation>
    <scope>NUCLEOTIDE SEQUENCE [LARGE SCALE GENOMIC DNA]</scope>
    <source>
        <strain evidence="6 7">BIT-d1</strain>
    </source>
</reference>
<evidence type="ECO:0000256" key="1">
    <source>
        <dbReference type="ARBA" id="ARBA00007074"/>
    </source>
</evidence>
<comment type="similarity">
    <text evidence="1">Belongs to the peptidase C40 family.</text>
</comment>
<dbReference type="Pfam" id="PF00877">
    <property type="entry name" value="NLPC_P60"/>
    <property type="match status" value="1"/>
</dbReference>
<evidence type="ECO:0000259" key="5">
    <source>
        <dbReference type="PROSITE" id="PS51935"/>
    </source>
</evidence>
<keyword evidence="2" id="KW-0645">Protease</keyword>
<dbReference type="PANTHER" id="PTHR47053:SF1">
    <property type="entry name" value="MUREIN DD-ENDOPEPTIDASE MEPH-RELATED"/>
    <property type="match status" value="1"/>
</dbReference>
<evidence type="ECO:0000256" key="2">
    <source>
        <dbReference type="ARBA" id="ARBA00022670"/>
    </source>
</evidence>
<proteinExistence type="inferred from homology"/>
<comment type="caution">
    <text evidence="6">The sequence shown here is derived from an EMBL/GenBank/DDBJ whole genome shotgun (WGS) entry which is preliminary data.</text>
</comment>
<gene>
    <name evidence="6" type="ORF">GJV76_02230</name>
</gene>
<dbReference type="GO" id="GO:0006508">
    <property type="term" value="P:proteolysis"/>
    <property type="evidence" value="ECO:0007669"/>
    <property type="project" value="UniProtKB-KW"/>
</dbReference>
<feature type="domain" description="NlpC/P60" evidence="5">
    <location>
        <begin position="51"/>
        <end position="176"/>
    </location>
</feature>
<dbReference type="PANTHER" id="PTHR47053">
    <property type="entry name" value="MUREIN DD-ENDOPEPTIDASE MEPH-RELATED"/>
    <property type="match status" value="1"/>
</dbReference>
<dbReference type="InterPro" id="IPR000064">
    <property type="entry name" value="NLP_P60_dom"/>
</dbReference>
<evidence type="ECO:0000256" key="3">
    <source>
        <dbReference type="ARBA" id="ARBA00022801"/>
    </source>
</evidence>
<dbReference type="GO" id="GO:0008234">
    <property type="term" value="F:cysteine-type peptidase activity"/>
    <property type="evidence" value="ECO:0007669"/>
    <property type="project" value="UniProtKB-KW"/>
</dbReference>
<dbReference type="Proteomes" id="UP000438760">
    <property type="component" value="Unassembled WGS sequence"/>
</dbReference>
<dbReference type="SUPFAM" id="SSF54001">
    <property type="entry name" value="Cysteine proteinases"/>
    <property type="match status" value="1"/>
</dbReference>
<keyword evidence="4" id="KW-0788">Thiol protease</keyword>
<protein>
    <submittedName>
        <fullName evidence="6">NlpC/P60 family protein</fullName>
    </submittedName>
</protein>
<evidence type="ECO:0000256" key="4">
    <source>
        <dbReference type="ARBA" id="ARBA00022807"/>
    </source>
</evidence>
<dbReference type="EMBL" id="WMJX01000002">
    <property type="protein sequence ID" value="MTG96971.1"/>
    <property type="molecule type" value="Genomic_DNA"/>
</dbReference>
<keyword evidence="7" id="KW-1185">Reference proteome</keyword>
<dbReference type="PROSITE" id="PS51935">
    <property type="entry name" value="NLPC_P60"/>
    <property type="match status" value="1"/>
</dbReference>
<keyword evidence="3" id="KW-0378">Hydrolase</keyword>
<evidence type="ECO:0000313" key="6">
    <source>
        <dbReference type="EMBL" id="MTG96971.1"/>
    </source>
</evidence>
<name>A0A6I3LKD8_9FLAO</name>